<evidence type="ECO:0000313" key="4">
    <source>
        <dbReference type="Proteomes" id="UP001652624"/>
    </source>
</evidence>
<protein>
    <submittedName>
        <fullName evidence="5 6">Integrator complex subunit 6-like isoform X1</fullName>
    </submittedName>
</protein>
<feature type="compositionally biased region" description="Basic residues" evidence="2">
    <location>
        <begin position="84"/>
        <end position="93"/>
    </location>
</feature>
<dbReference type="Pfam" id="PF15300">
    <property type="entry name" value="INT_SG_DDX_CT_C"/>
    <property type="match status" value="1"/>
</dbReference>
<dbReference type="GeneID" id="132536719"/>
<evidence type="ECO:0000313" key="5">
    <source>
        <dbReference type="RefSeq" id="XP_060039334.1"/>
    </source>
</evidence>
<name>A0ABM3WWB1_ERIEU</name>
<feature type="region of interest" description="Disordered" evidence="2">
    <location>
        <begin position="229"/>
        <end position="257"/>
    </location>
</feature>
<dbReference type="Proteomes" id="UP001652624">
    <property type="component" value="Chromosome X"/>
</dbReference>
<dbReference type="RefSeq" id="XP_060040858.1">
    <property type="nucleotide sequence ID" value="XM_060184875.1"/>
</dbReference>
<dbReference type="InterPro" id="IPR029307">
    <property type="entry name" value="INT_SG_DDX_CT_C"/>
</dbReference>
<reference evidence="5 6" key="1">
    <citation type="submission" date="2025-05" db="UniProtKB">
        <authorList>
            <consortium name="RefSeq"/>
        </authorList>
    </citation>
    <scope>IDENTIFICATION</scope>
</reference>
<proteinExistence type="inferred from homology"/>
<feature type="domain" description="INTS6/SAGE1/DDX26B/CT45 C-terminal" evidence="3">
    <location>
        <begin position="254"/>
        <end position="311"/>
    </location>
</feature>
<sequence length="323" mass="35806">MASLDDVVFELYSINFFYSEVTLASQNIILTQIVNYRDYLRQLGCPPQEINSYHPNMFCAINYVMKNDMQQTGTAGAGQPPRRPAARRRRPASTRRPESTRRTAPSRRAEARRRRNRSPPLQEQHGQGYPEPVAQSSQSTLGSAPLGASASNDVLEVRMENGAPPPVSPPVRLPAPEILYLAGEAITPVPPEIILEEESLSGDEVAPEAALNPPEEEDVIMMSPDLEATASTSTGDKPEDSRRSPPMSEQTKEGIKDQLRSELRKRGHKYSRVLPLLENVQGSLAVKKELIEFAIMEAARCNGVAIIQELKRLLAEVRCNQLI</sequence>
<organism evidence="4 6">
    <name type="scientific">Erinaceus europaeus</name>
    <name type="common">Western European hedgehog</name>
    <dbReference type="NCBI Taxonomy" id="9365"/>
    <lineage>
        <taxon>Eukaryota</taxon>
        <taxon>Metazoa</taxon>
        <taxon>Chordata</taxon>
        <taxon>Craniata</taxon>
        <taxon>Vertebrata</taxon>
        <taxon>Euteleostomi</taxon>
        <taxon>Mammalia</taxon>
        <taxon>Eutheria</taxon>
        <taxon>Laurasiatheria</taxon>
        <taxon>Eulipotyphla</taxon>
        <taxon>Erinaceidae</taxon>
        <taxon>Erinaceinae</taxon>
        <taxon>Erinaceus</taxon>
    </lineage>
</organism>
<dbReference type="RefSeq" id="XP_060039334.1">
    <property type="nucleotide sequence ID" value="XM_060183351.1"/>
</dbReference>
<feature type="region of interest" description="Disordered" evidence="2">
    <location>
        <begin position="71"/>
        <end position="148"/>
    </location>
</feature>
<dbReference type="PANTHER" id="PTHR12957">
    <property type="entry name" value="DEAD/H BOX POLYPEPTIDE 26/DICE1-RELATED"/>
    <property type="match status" value="1"/>
</dbReference>
<evidence type="ECO:0000259" key="3">
    <source>
        <dbReference type="Pfam" id="PF15300"/>
    </source>
</evidence>
<evidence type="ECO:0000256" key="1">
    <source>
        <dbReference type="ARBA" id="ARBA00038284"/>
    </source>
</evidence>
<accession>A0ABM3WWB1</accession>
<keyword evidence="4" id="KW-1185">Reference proteome</keyword>
<gene>
    <name evidence="6" type="primary">LOC132536719</name>
    <name evidence="5" type="synonym">LOC132535863</name>
</gene>
<evidence type="ECO:0000313" key="6">
    <source>
        <dbReference type="RefSeq" id="XP_060040858.1"/>
    </source>
</evidence>
<dbReference type="InterPro" id="IPR051113">
    <property type="entry name" value="Integrator_subunit6"/>
</dbReference>
<comment type="similarity">
    <text evidence="1">Belongs to the CT45 family.</text>
</comment>
<evidence type="ECO:0000256" key="2">
    <source>
        <dbReference type="SAM" id="MobiDB-lite"/>
    </source>
</evidence>
<dbReference type="PANTHER" id="PTHR12957:SF2">
    <property type="entry name" value="INTEGRATOR COMPLEX SUBUNIT 6"/>
    <property type="match status" value="1"/>
</dbReference>